<dbReference type="AlphaFoldDB" id="A0A381PRD5"/>
<dbReference type="GO" id="GO:0006777">
    <property type="term" value="P:Mo-molybdopterin cofactor biosynthetic process"/>
    <property type="evidence" value="ECO:0007669"/>
    <property type="project" value="InterPro"/>
</dbReference>
<dbReference type="Pfam" id="PF02391">
    <property type="entry name" value="MoaE"/>
    <property type="match status" value="1"/>
</dbReference>
<dbReference type="Gene3D" id="3.90.1170.40">
    <property type="entry name" value="Molybdopterin biosynthesis MoaE subunit"/>
    <property type="match status" value="1"/>
</dbReference>
<dbReference type="InterPro" id="IPR003448">
    <property type="entry name" value="Mopterin_biosynth_MoaE"/>
</dbReference>
<feature type="compositionally biased region" description="Basic and acidic residues" evidence="1">
    <location>
        <begin position="143"/>
        <end position="152"/>
    </location>
</feature>
<dbReference type="EMBL" id="UINC01001067">
    <property type="protein sequence ID" value="SUZ69616.1"/>
    <property type="molecule type" value="Genomic_DNA"/>
</dbReference>
<organism evidence="2">
    <name type="scientific">marine metagenome</name>
    <dbReference type="NCBI Taxonomy" id="408172"/>
    <lineage>
        <taxon>unclassified sequences</taxon>
        <taxon>metagenomes</taxon>
        <taxon>ecological metagenomes</taxon>
    </lineage>
</organism>
<evidence type="ECO:0008006" key="3">
    <source>
        <dbReference type="Google" id="ProtNLM"/>
    </source>
</evidence>
<gene>
    <name evidence="2" type="ORF">METZ01_LOCUS22470</name>
</gene>
<proteinExistence type="predicted"/>
<evidence type="ECO:0000256" key="1">
    <source>
        <dbReference type="SAM" id="MobiDB-lite"/>
    </source>
</evidence>
<feature type="non-terminal residue" evidence="2">
    <location>
        <position position="1"/>
    </location>
</feature>
<sequence length="152" mass="17219">VVSVRVQEEDFSIEVEWSKCRARMGGDGGAIVAFAGLVRERFEDHEIRGLQLEHYPGMTEASMKSIGDYAAKKWSLLDVLIIHRVGVLKPSDQIVLVMVGSGHRPDAFAACECIMDFLKTEAVFWKKEQGTEQSRWVESTQDDGDRRSRWES</sequence>
<dbReference type="InterPro" id="IPR036563">
    <property type="entry name" value="MoaE_sf"/>
</dbReference>
<accession>A0A381PRD5</accession>
<name>A0A381PRD5_9ZZZZ</name>
<reference evidence="2" key="1">
    <citation type="submission" date="2018-05" db="EMBL/GenBank/DDBJ databases">
        <authorList>
            <person name="Lanie J.A."/>
            <person name="Ng W.-L."/>
            <person name="Kazmierczak K.M."/>
            <person name="Andrzejewski T.M."/>
            <person name="Davidsen T.M."/>
            <person name="Wayne K.J."/>
            <person name="Tettelin H."/>
            <person name="Glass J.I."/>
            <person name="Rusch D."/>
            <person name="Podicherti R."/>
            <person name="Tsui H.-C.T."/>
            <person name="Winkler M.E."/>
        </authorList>
    </citation>
    <scope>NUCLEOTIDE SEQUENCE</scope>
</reference>
<dbReference type="SUPFAM" id="SSF54690">
    <property type="entry name" value="Molybdopterin synthase subunit MoaE"/>
    <property type="match status" value="1"/>
</dbReference>
<feature type="region of interest" description="Disordered" evidence="1">
    <location>
        <begin position="130"/>
        <end position="152"/>
    </location>
</feature>
<dbReference type="PANTHER" id="PTHR23404">
    <property type="entry name" value="MOLYBDOPTERIN SYNTHASE RELATED"/>
    <property type="match status" value="1"/>
</dbReference>
<evidence type="ECO:0000313" key="2">
    <source>
        <dbReference type="EMBL" id="SUZ69616.1"/>
    </source>
</evidence>
<dbReference type="CDD" id="cd00756">
    <property type="entry name" value="MoaE"/>
    <property type="match status" value="1"/>
</dbReference>
<protein>
    <recommendedName>
        <fullName evidence="3">Molybdopterin synthase catalytic subunit</fullName>
    </recommendedName>
</protein>